<organism evidence="1 2">
    <name type="scientific">Dictyostelium purpureum</name>
    <name type="common">Slime mold</name>
    <dbReference type="NCBI Taxonomy" id="5786"/>
    <lineage>
        <taxon>Eukaryota</taxon>
        <taxon>Amoebozoa</taxon>
        <taxon>Evosea</taxon>
        <taxon>Eumycetozoa</taxon>
        <taxon>Dictyostelia</taxon>
        <taxon>Dictyosteliales</taxon>
        <taxon>Dictyosteliaceae</taxon>
        <taxon>Dictyostelium</taxon>
    </lineage>
</organism>
<reference evidence="2" key="1">
    <citation type="journal article" date="2011" name="Genome Biol.">
        <title>Comparative genomics of the social amoebae Dictyostelium discoideum and Dictyostelium purpureum.</title>
        <authorList>
            <consortium name="US DOE Joint Genome Institute (JGI-PGF)"/>
            <person name="Sucgang R."/>
            <person name="Kuo A."/>
            <person name="Tian X."/>
            <person name="Salerno W."/>
            <person name="Parikh A."/>
            <person name="Feasley C.L."/>
            <person name="Dalin E."/>
            <person name="Tu H."/>
            <person name="Huang E."/>
            <person name="Barry K."/>
            <person name="Lindquist E."/>
            <person name="Shapiro H."/>
            <person name="Bruce D."/>
            <person name="Schmutz J."/>
            <person name="Salamov A."/>
            <person name="Fey P."/>
            <person name="Gaudet P."/>
            <person name="Anjard C."/>
            <person name="Babu M.M."/>
            <person name="Basu S."/>
            <person name="Bushmanova Y."/>
            <person name="van der Wel H."/>
            <person name="Katoh-Kurasawa M."/>
            <person name="Dinh C."/>
            <person name="Coutinho P.M."/>
            <person name="Saito T."/>
            <person name="Elias M."/>
            <person name="Schaap P."/>
            <person name="Kay R.R."/>
            <person name="Henrissat B."/>
            <person name="Eichinger L."/>
            <person name="Rivero F."/>
            <person name="Putnam N.H."/>
            <person name="West C.M."/>
            <person name="Loomis W.F."/>
            <person name="Chisholm R.L."/>
            <person name="Shaulsky G."/>
            <person name="Strassmann J.E."/>
            <person name="Queller D.C."/>
            <person name="Kuspa A."/>
            <person name="Grigoriev I.V."/>
        </authorList>
    </citation>
    <scope>NUCLEOTIDE SEQUENCE [LARGE SCALE GENOMIC DNA]</scope>
    <source>
        <strain evidence="2">QSDP1</strain>
    </source>
</reference>
<dbReference type="VEuPathDB" id="AmoebaDB:DICPUDRAFT_91956"/>
<protein>
    <submittedName>
        <fullName evidence="1">Uncharacterized protein</fullName>
    </submittedName>
</protein>
<dbReference type="InParanoid" id="F0ZJR7"/>
<sequence length="274" mass="31731">MEQPILSKYLQKYIVDIIVSNVNKENKQLSDIGESVYQLQNDFKDLEKVCWYWFELVSNGLNTISYEQLNNKENSGNEDSKYSIIKKENIKYLYLKRDLLCKKIDEDEDEDDGDNDEEGNEDPFLKSVILGIKNSISKYPNLKRIIINTKTNHFYKILNGLKKGNFDNIGSQTISKITTETETKTQPPSPKQIKISTPIFDYSKIVLLNSNIIVDKVISLNVFLETPQAGEAQSVKLLPFLQNLKQVKYFFSYGKLFQLLLKQIYNNPTTNKQE</sequence>
<feature type="non-terminal residue" evidence="1">
    <location>
        <position position="274"/>
    </location>
</feature>
<evidence type="ECO:0000313" key="1">
    <source>
        <dbReference type="EMBL" id="EGC35815.1"/>
    </source>
</evidence>
<dbReference type="PANTHER" id="PTHR32556">
    <property type="entry name" value="F-BOX DOMAIN-CONTAINING PROTEIN-RELATED-RELATED"/>
    <property type="match status" value="1"/>
</dbReference>
<evidence type="ECO:0000313" key="2">
    <source>
        <dbReference type="Proteomes" id="UP000001064"/>
    </source>
</evidence>
<dbReference type="Proteomes" id="UP000001064">
    <property type="component" value="Unassembled WGS sequence"/>
</dbReference>
<dbReference type="GeneID" id="10500689"/>
<dbReference type="EMBL" id="GL871046">
    <property type="protein sequence ID" value="EGC35815.1"/>
    <property type="molecule type" value="Genomic_DNA"/>
</dbReference>
<dbReference type="PANTHER" id="PTHR32556:SF2">
    <property type="entry name" value="F-BOX DOMAIN-CONTAINING PROTEIN"/>
    <property type="match status" value="1"/>
</dbReference>
<dbReference type="eggNOG" id="ENOG502RI72">
    <property type="taxonomic scope" value="Eukaryota"/>
</dbReference>
<keyword evidence="2" id="KW-1185">Reference proteome</keyword>
<dbReference type="KEGG" id="dpp:DICPUDRAFT_91956"/>
<accession>F0ZJR7</accession>
<proteinExistence type="predicted"/>
<name>F0ZJR7_DICPU</name>
<gene>
    <name evidence="1" type="ORF">DICPUDRAFT_91956</name>
</gene>
<dbReference type="AlphaFoldDB" id="F0ZJR7"/>
<dbReference type="RefSeq" id="XP_003287652.1">
    <property type="nucleotide sequence ID" value="XM_003287604.1"/>
</dbReference>